<dbReference type="Pfam" id="PF00534">
    <property type="entry name" value="Glycos_transf_1"/>
    <property type="match status" value="1"/>
</dbReference>
<dbReference type="Proteomes" id="UP000064137">
    <property type="component" value="Chromosome"/>
</dbReference>
<dbReference type="RefSeq" id="WP_059316591.1">
    <property type="nucleotide sequence ID" value="NZ_CP013987.1"/>
</dbReference>
<organism evidence="4 5">
    <name type="scientific">Pseudomonas oryzihabitans</name>
    <dbReference type="NCBI Taxonomy" id="47885"/>
    <lineage>
        <taxon>Bacteria</taxon>
        <taxon>Pseudomonadati</taxon>
        <taxon>Pseudomonadota</taxon>
        <taxon>Gammaproteobacteria</taxon>
        <taxon>Pseudomonadales</taxon>
        <taxon>Pseudomonadaceae</taxon>
        <taxon>Pseudomonas</taxon>
    </lineage>
</organism>
<keyword evidence="1 4" id="KW-0808">Transferase</keyword>
<evidence type="ECO:0000256" key="1">
    <source>
        <dbReference type="ARBA" id="ARBA00022679"/>
    </source>
</evidence>
<proteinExistence type="predicted"/>
<sequence>MIIVNSRFITQDLRGVQRFAECISLELAKLRSDLRFVAPPGVVRPDVAKRLNIEIIGTRQGQRWEQWDLPNWLKSQGSPLLLSLCSTAPLLYTNQIATHHDINYVRFPESYSWKFRTSYRCLIPMLLKRANSLITVSEFSRDEISRFYRYPSSSITVVPNAVADAFTLADRVAGAERPYLLAVSSPSYHKNFSRMLEAFAALPRDLNVELRIVGDSHAVFGQSDLVTLAARDPRVKLLGRIDDAELARQYCQATAFVFPSLYEGFGIPPLEAQACGCPVISANTASMPEVLQDSVLYFDPHETSSITTAMWTILQDEQLRNTLRTKGLANIQRFNWQTSASKVSALLDKALATAPKTTDRAA</sequence>
<protein>
    <submittedName>
        <fullName evidence="4">Glycosyl transferase family 1</fullName>
    </submittedName>
</protein>
<dbReference type="InterPro" id="IPR001296">
    <property type="entry name" value="Glyco_trans_1"/>
</dbReference>
<evidence type="ECO:0000313" key="4">
    <source>
        <dbReference type="EMBL" id="ALZ86541.1"/>
    </source>
</evidence>
<name>A0A0U4WW80_9PSED</name>
<dbReference type="PANTHER" id="PTHR46401">
    <property type="entry name" value="GLYCOSYLTRANSFERASE WBBK-RELATED"/>
    <property type="match status" value="1"/>
</dbReference>
<evidence type="ECO:0000259" key="3">
    <source>
        <dbReference type="Pfam" id="PF13439"/>
    </source>
</evidence>
<feature type="domain" description="Glycosyltransferase subfamily 4-like N-terminal" evidence="3">
    <location>
        <begin position="15"/>
        <end position="162"/>
    </location>
</feature>
<feature type="domain" description="Glycosyl transferase family 1" evidence="2">
    <location>
        <begin position="175"/>
        <end position="326"/>
    </location>
</feature>
<dbReference type="GO" id="GO:0009103">
    <property type="term" value="P:lipopolysaccharide biosynthetic process"/>
    <property type="evidence" value="ECO:0007669"/>
    <property type="project" value="TreeGrafter"/>
</dbReference>
<dbReference type="EMBL" id="CP013987">
    <property type="protein sequence ID" value="ALZ86541.1"/>
    <property type="molecule type" value="Genomic_DNA"/>
</dbReference>
<dbReference type="KEGG" id="por:APT59_20870"/>
<dbReference type="Pfam" id="PF13439">
    <property type="entry name" value="Glyco_transf_4"/>
    <property type="match status" value="1"/>
</dbReference>
<dbReference type="AlphaFoldDB" id="A0A0U4WW80"/>
<reference evidence="4" key="1">
    <citation type="submission" date="2016-01" db="EMBL/GenBank/DDBJ databases">
        <title>Annotation of Pseudomonas oryzihabitans USDA-ARS-USMARC-56511.</title>
        <authorList>
            <person name="Harhay G.P."/>
            <person name="Harhay D.M."/>
            <person name="Smith T.P.L."/>
            <person name="Bono J.L."/>
            <person name="Heaton M.P."/>
            <person name="Clawson M.L."/>
            <person name="Chitko-Mckown C.G."/>
            <person name="Capik S.F."/>
            <person name="DeDonder K.D."/>
            <person name="Apley M.D."/>
            <person name="Lubbers B.V."/>
            <person name="White B.J."/>
            <person name="Larson R.L."/>
        </authorList>
    </citation>
    <scope>NUCLEOTIDE SEQUENCE [LARGE SCALE GENOMIC DNA]</scope>
    <source>
        <strain evidence="4">USDA-ARS-USMARC-56511</strain>
    </source>
</reference>
<accession>A0A0U4WW80</accession>
<evidence type="ECO:0000259" key="2">
    <source>
        <dbReference type="Pfam" id="PF00534"/>
    </source>
</evidence>
<dbReference type="Gene3D" id="3.40.50.2000">
    <property type="entry name" value="Glycogen Phosphorylase B"/>
    <property type="match status" value="2"/>
</dbReference>
<dbReference type="PANTHER" id="PTHR46401:SF2">
    <property type="entry name" value="GLYCOSYLTRANSFERASE WBBK-RELATED"/>
    <property type="match status" value="1"/>
</dbReference>
<dbReference type="OrthoDB" id="9801609at2"/>
<dbReference type="CDD" id="cd03809">
    <property type="entry name" value="GT4_MtfB-like"/>
    <property type="match status" value="1"/>
</dbReference>
<dbReference type="InterPro" id="IPR028098">
    <property type="entry name" value="Glyco_trans_4-like_N"/>
</dbReference>
<gene>
    <name evidence="4" type="ORF">APT59_20870</name>
</gene>
<dbReference type="GO" id="GO:0016757">
    <property type="term" value="F:glycosyltransferase activity"/>
    <property type="evidence" value="ECO:0007669"/>
    <property type="project" value="InterPro"/>
</dbReference>
<dbReference type="SUPFAM" id="SSF53756">
    <property type="entry name" value="UDP-Glycosyltransferase/glycogen phosphorylase"/>
    <property type="match status" value="1"/>
</dbReference>
<evidence type="ECO:0000313" key="5">
    <source>
        <dbReference type="Proteomes" id="UP000064137"/>
    </source>
</evidence>